<dbReference type="GO" id="GO:0005737">
    <property type="term" value="C:cytoplasm"/>
    <property type="evidence" value="ECO:0007669"/>
    <property type="project" value="TreeGrafter"/>
</dbReference>
<accession>A0A896SQS2</accession>
<dbReference type="GeneID" id="67279563"/>
<dbReference type="Gene3D" id="3.40.50.720">
    <property type="entry name" value="NAD(P)-binding Rossmann-like Domain"/>
    <property type="match status" value="1"/>
</dbReference>
<dbReference type="Gene3D" id="3.40.250.10">
    <property type="entry name" value="Rhodanese-like domain"/>
    <property type="match status" value="1"/>
</dbReference>
<evidence type="ECO:0000256" key="1">
    <source>
        <dbReference type="ARBA" id="ARBA00009919"/>
    </source>
</evidence>
<dbReference type="PANTHER" id="PTHR10953:SF102">
    <property type="entry name" value="ADENYLYLTRANSFERASE AND SULFURTRANSFERASE MOCS3"/>
    <property type="match status" value="1"/>
</dbReference>
<dbReference type="InterPro" id="IPR045886">
    <property type="entry name" value="ThiF/MoeB/HesA"/>
</dbReference>
<keyword evidence="4" id="KW-0150">Chloroplast</keyword>
<organism evidence="4">
    <name type="scientific">Chondria tumulosa</name>
    <dbReference type="NCBI Taxonomy" id="2740715"/>
    <lineage>
        <taxon>Eukaryota</taxon>
        <taxon>Rhodophyta</taxon>
        <taxon>Florideophyceae</taxon>
        <taxon>Rhodymeniophycidae</taxon>
        <taxon>Ceramiales</taxon>
        <taxon>Rhodomelaceae</taxon>
        <taxon>Chondrieae</taxon>
        <taxon>Chondria</taxon>
    </lineage>
</organism>
<geneLocation type="chloroplast" evidence="4"/>
<dbReference type="SUPFAM" id="SSF69572">
    <property type="entry name" value="Activating enzymes of the ubiquitin-like proteins"/>
    <property type="match status" value="1"/>
</dbReference>
<proteinExistence type="inferred from homology"/>
<keyword evidence="4" id="KW-0934">Plastid</keyword>
<feature type="transmembrane region" description="Helical" evidence="2">
    <location>
        <begin position="41"/>
        <end position="68"/>
    </location>
</feature>
<dbReference type="InterPro" id="IPR035985">
    <property type="entry name" value="Ubiquitin-activating_enz"/>
</dbReference>
<sequence>MLNPKINTIKLSTNEHLRYIKQIKSNNISINGQKRIKSSKVLIVGAGGLGCPIAIYLAASGIGSIGILDEDKVELSNLNRQIIYKETDINKLKAISAKNQIHQFNKNCRIITHTHKLNERNSKEIISYYDIVIDTTDNFETKYIINTTCYKLHKPYIYGAVDQFIGQIGTFNYKDGIKYHNLYHMNLKLISQNCNTNGVMGITTGYIGILQAVETIKIIIGYKNKLNNSIFLYNLINTQTKIKKLYSQKEIINQIRTSRKIETKLDTILNKKINDQKFIIIDIKNYKDFKNKHKKKSINIPFYAFKLQKTVKFLKKQNNKRSFYISCETLNKSLIVSHILKNKNLDSKLIKQ</sequence>
<comment type="similarity">
    <text evidence="1">Belongs to the HesA/MoeB/ThiF family.</text>
</comment>
<dbReference type="GO" id="GO:0004792">
    <property type="term" value="F:thiosulfate-cyanide sulfurtransferase activity"/>
    <property type="evidence" value="ECO:0007669"/>
    <property type="project" value="TreeGrafter"/>
</dbReference>
<name>A0A896SQS2_9FLOR</name>
<dbReference type="GO" id="GO:0016779">
    <property type="term" value="F:nucleotidyltransferase activity"/>
    <property type="evidence" value="ECO:0007669"/>
    <property type="project" value="TreeGrafter"/>
</dbReference>
<dbReference type="RefSeq" id="YP_010171045.1">
    <property type="nucleotide sequence ID" value="NC_057618.1"/>
</dbReference>
<dbReference type="InterPro" id="IPR036873">
    <property type="entry name" value="Rhodanese-like_dom_sf"/>
</dbReference>
<keyword evidence="2" id="KW-0472">Membrane</keyword>
<dbReference type="PANTHER" id="PTHR10953">
    <property type="entry name" value="UBIQUITIN-ACTIVATING ENZYME E1"/>
    <property type="match status" value="1"/>
</dbReference>
<dbReference type="Pfam" id="PF00899">
    <property type="entry name" value="ThiF"/>
    <property type="match status" value="1"/>
</dbReference>
<protein>
    <submittedName>
        <fullName evidence="4">Molybdopterin biosynthesis protein</fullName>
    </submittedName>
</protein>
<evidence type="ECO:0000313" key="4">
    <source>
        <dbReference type="EMBL" id="QSD57186.1"/>
    </source>
</evidence>
<dbReference type="EMBL" id="MW309501">
    <property type="protein sequence ID" value="QSD57186.1"/>
    <property type="molecule type" value="Genomic_DNA"/>
</dbReference>
<dbReference type="CDD" id="cd00757">
    <property type="entry name" value="ThiF_MoeB_HesA_family"/>
    <property type="match status" value="1"/>
</dbReference>
<dbReference type="GO" id="GO:0008641">
    <property type="term" value="F:ubiquitin-like modifier activating enzyme activity"/>
    <property type="evidence" value="ECO:0007669"/>
    <property type="project" value="InterPro"/>
</dbReference>
<dbReference type="InterPro" id="IPR000594">
    <property type="entry name" value="ThiF_NAD_FAD-bd"/>
</dbReference>
<reference evidence="4" key="1">
    <citation type="submission" date="2020-11" db="EMBL/GenBank/DDBJ databases">
        <authorList>
            <person name="Paiano M.O."/>
        </authorList>
    </citation>
    <scope>NUCLEOTIDE SEQUENCE</scope>
</reference>
<feature type="domain" description="THIF-type NAD/FAD binding fold" evidence="3">
    <location>
        <begin position="21"/>
        <end position="245"/>
    </location>
</feature>
<evidence type="ECO:0000256" key="2">
    <source>
        <dbReference type="SAM" id="Phobius"/>
    </source>
</evidence>
<evidence type="ECO:0000259" key="3">
    <source>
        <dbReference type="Pfam" id="PF00899"/>
    </source>
</evidence>
<keyword evidence="2" id="KW-0812">Transmembrane</keyword>
<dbReference type="SUPFAM" id="SSF52821">
    <property type="entry name" value="Rhodanese/Cell cycle control phosphatase"/>
    <property type="match status" value="1"/>
</dbReference>
<gene>
    <name evidence="4" type="primary">moeB</name>
</gene>
<keyword evidence="2" id="KW-1133">Transmembrane helix</keyword>
<dbReference type="FunFam" id="3.40.50.720:FF:000080">
    <property type="entry name" value="Thiazole biosynthesis adenylyltransferase ThiF"/>
    <property type="match status" value="1"/>
</dbReference>
<dbReference type="AlphaFoldDB" id="A0A896SQS2"/>